<dbReference type="InterPro" id="IPR010902">
    <property type="entry name" value="NUMOD4"/>
</dbReference>
<organism evidence="2 3">
    <name type="scientific">Pusillimonas noertemannii</name>
    <dbReference type="NCBI Taxonomy" id="305977"/>
    <lineage>
        <taxon>Bacteria</taxon>
        <taxon>Pseudomonadati</taxon>
        <taxon>Pseudomonadota</taxon>
        <taxon>Betaproteobacteria</taxon>
        <taxon>Burkholderiales</taxon>
        <taxon>Alcaligenaceae</taxon>
        <taxon>Pusillimonas</taxon>
    </lineage>
</organism>
<dbReference type="AlphaFoldDB" id="A0A2U1CS66"/>
<dbReference type="Gene3D" id="3.90.75.20">
    <property type="match status" value="1"/>
</dbReference>
<reference evidence="2 3" key="1">
    <citation type="submission" date="2018-04" db="EMBL/GenBank/DDBJ databases">
        <title>Genomic Encyclopedia of Type Strains, Phase IV (KMG-IV): sequencing the most valuable type-strain genomes for metagenomic binning, comparative biology and taxonomic classification.</title>
        <authorList>
            <person name="Goeker M."/>
        </authorList>
    </citation>
    <scope>NUCLEOTIDE SEQUENCE [LARGE SCALE GENOMIC DNA]</scope>
    <source>
        <strain evidence="2 3">DSM 10065</strain>
    </source>
</reference>
<dbReference type="EMBL" id="QEKO01000001">
    <property type="protein sequence ID" value="PVY68651.1"/>
    <property type="molecule type" value="Genomic_DNA"/>
</dbReference>
<evidence type="ECO:0000313" key="2">
    <source>
        <dbReference type="EMBL" id="PVY68651.1"/>
    </source>
</evidence>
<dbReference type="GO" id="GO:0016788">
    <property type="term" value="F:hydrolase activity, acting on ester bonds"/>
    <property type="evidence" value="ECO:0007669"/>
    <property type="project" value="InterPro"/>
</dbReference>
<accession>A0A2U1CS66</accession>
<dbReference type="SUPFAM" id="SSF54060">
    <property type="entry name" value="His-Me finger endonucleases"/>
    <property type="match status" value="1"/>
</dbReference>
<dbReference type="GO" id="GO:0004519">
    <property type="term" value="F:endonuclease activity"/>
    <property type="evidence" value="ECO:0007669"/>
    <property type="project" value="UniProtKB-KW"/>
</dbReference>
<dbReference type="Proteomes" id="UP000246145">
    <property type="component" value="Unassembled WGS sequence"/>
</dbReference>
<keyword evidence="2" id="KW-0255">Endonuclease</keyword>
<proteinExistence type="predicted"/>
<name>A0A2U1CS66_9BURK</name>
<dbReference type="RefSeq" id="WP_116517712.1">
    <property type="nucleotide sequence ID" value="NZ_JACCEX010000001.1"/>
</dbReference>
<protein>
    <submittedName>
        <fullName evidence="2">HNH endonuclease</fullName>
    </submittedName>
</protein>
<feature type="domain" description="NUMOD4" evidence="1">
    <location>
        <begin position="42"/>
        <end position="96"/>
    </location>
</feature>
<gene>
    <name evidence="2" type="ORF">C7440_1062</name>
</gene>
<dbReference type="OrthoDB" id="9135936at2"/>
<dbReference type="InterPro" id="IPR044925">
    <property type="entry name" value="His-Me_finger_sf"/>
</dbReference>
<evidence type="ECO:0000259" key="1">
    <source>
        <dbReference type="Pfam" id="PF07463"/>
    </source>
</evidence>
<evidence type="ECO:0000313" key="3">
    <source>
        <dbReference type="Proteomes" id="UP000246145"/>
    </source>
</evidence>
<keyword evidence="3" id="KW-1185">Reference proteome</keyword>
<dbReference type="Pfam" id="PF07463">
    <property type="entry name" value="NUMOD4"/>
    <property type="match status" value="1"/>
</dbReference>
<comment type="caution">
    <text evidence="2">The sequence shown here is derived from an EMBL/GenBank/DDBJ whole genome shotgun (WGS) entry which is preliminary data.</text>
</comment>
<keyword evidence="2" id="KW-0540">Nuclease</keyword>
<sequence length="248" mass="27949">MRRVIKSVGAASFSGRKDWLITGSAAPSFSDDYSLMESFMQEIWKPVSGFESLYEVSNLGRVRSLDRVCVGPSGRERRRKGQLMRQTLTDGYFVIRMFSAEGSKIHRIHRLVATEFCRKTEGCDVINHKDGVKTNNHADNLEWTTVRGNTIHSYENGLQSGRKGSRHHKAILTEDDVRSIIKSLKAGTPQKHIAKIYGVTNGSITNINTGKQWGHVHVPECGKPPYFPRSEWITMPNKVPNTRPPKQA</sequence>
<keyword evidence="2" id="KW-0378">Hydrolase</keyword>